<proteinExistence type="inferred from homology"/>
<comment type="caution">
    <text evidence="3">The sequence shown here is derived from an EMBL/GenBank/DDBJ whole genome shotgun (WGS) entry which is preliminary data.</text>
</comment>
<organism evidence="3 4">
    <name type="scientific">Plesiomonas shigelloides</name>
    <name type="common">Aeromonas shigelloides</name>
    <dbReference type="NCBI Taxonomy" id="703"/>
    <lineage>
        <taxon>Bacteria</taxon>
        <taxon>Pseudomonadati</taxon>
        <taxon>Pseudomonadota</taxon>
        <taxon>Gammaproteobacteria</taxon>
        <taxon>Enterobacterales</taxon>
        <taxon>Enterobacteriaceae</taxon>
        <taxon>Plesiomonas</taxon>
    </lineage>
</organism>
<dbReference type="InterPro" id="IPR043130">
    <property type="entry name" value="CDP-OH_PTrfase_TM_dom"/>
</dbReference>
<evidence type="ECO:0000256" key="2">
    <source>
        <dbReference type="RuleBase" id="RU003750"/>
    </source>
</evidence>
<keyword evidence="1 2" id="KW-0808">Transferase</keyword>
<accession>A0A8I1W6T6</accession>
<dbReference type="GO" id="GO:0016020">
    <property type="term" value="C:membrane"/>
    <property type="evidence" value="ECO:0007669"/>
    <property type="project" value="InterPro"/>
</dbReference>
<dbReference type="Pfam" id="PF01066">
    <property type="entry name" value="CDP-OH_P_transf"/>
    <property type="match status" value="1"/>
</dbReference>
<dbReference type="RefSeq" id="WP_207541483.1">
    <property type="nucleotide sequence ID" value="NZ_CP076372.1"/>
</dbReference>
<comment type="similarity">
    <text evidence="2">Belongs to the CDP-alcohol phosphatidyltransferase class-I family.</text>
</comment>
<dbReference type="GO" id="GO:0008654">
    <property type="term" value="P:phospholipid biosynthetic process"/>
    <property type="evidence" value="ECO:0007669"/>
    <property type="project" value="InterPro"/>
</dbReference>
<protein>
    <submittedName>
        <fullName evidence="3">CDP-alcohol phosphatidyltransferase family protein</fullName>
    </submittedName>
</protein>
<reference evidence="3" key="1">
    <citation type="submission" date="2021-03" db="EMBL/GenBank/DDBJ databases">
        <title>Plesiomonas shigelloides zfcc0051, isolated from zebrafish feces.</title>
        <authorList>
            <person name="Vanderhoek Z."/>
            <person name="Gaulke C."/>
        </authorList>
    </citation>
    <scope>NUCLEOTIDE SEQUENCE</scope>
    <source>
        <strain evidence="3">Zfcc0051</strain>
    </source>
</reference>
<gene>
    <name evidence="3" type="ORF">J2R62_01355</name>
</gene>
<dbReference type="InterPro" id="IPR000462">
    <property type="entry name" value="CDP-OH_P_trans"/>
</dbReference>
<dbReference type="InterPro" id="IPR048254">
    <property type="entry name" value="CDP_ALCOHOL_P_TRANSF_CS"/>
</dbReference>
<name>A0A8I1W6T6_PLESH</name>
<evidence type="ECO:0000256" key="1">
    <source>
        <dbReference type="ARBA" id="ARBA00022679"/>
    </source>
</evidence>
<evidence type="ECO:0000313" key="4">
    <source>
        <dbReference type="Proteomes" id="UP000664658"/>
    </source>
</evidence>
<sequence length="219" mass="24097">MFDQHITRLTKPLQQRIARTLLSRGIHPDQLTISGFVIGITVIPLLAWQQPLWALGAILLNRLLDGLDGTLARLTTPTDRGGFLDIVLDFLFYSAVPLGFALYDPAHNALAAAVLIYAFIGTGCSFLAFAIIAAKRQLTSQRYPHKSFYYLGGLTEAGETVLFFVLMCLFPTWFVPLALLFAALCALTTATRIYSGWHSFAPTHQSNHQSSSNPPNDDA</sequence>
<dbReference type="GO" id="GO:0016780">
    <property type="term" value="F:phosphotransferase activity, for other substituted phosphate groups"/>
    <property type="evidence" value="ECO:0007669"/>
    <property type="project" value="InterPro"/>
</dbReference>
<dbReference type="Proteomes" id="UP000664658">
    <property type="component" value="Unassembled WGS sequence"/>
</dbReference>
<dbReference type="Gene3D" id="1.20.120.1760">
    <property type="match status" value="1"/>
</dbReference>
<dbReference type="AlphaFoldDB" id="A0A8I1W6T6"/>
<evidence type="ECO:0000313" key="3">
    <source>
        <dbReference type="EMBL" id="MBO1106879.1"/>
    </source>
</evidence>
<dbReference type="EMBL" id="JAFNAA010000001">
    <property type="protein sequence ID" value="MBO1106879.1"/>
    <property type="molecule type" value="Genomic_DNA"/>
</dbReference>
<dbReference type="PROSITE" id="PS00379">
    <property type="entry name" value="CDP_ALCOHOL_P_TRANSF"/>
    <property type="match status" value="1"/>
</dbReference>